<organism evidence="8 9">
    <name type="scientific">Gallibacter intestinalis</name>
    <dbReference type="NCBI Taxonomy" id="2779356"/>
    <lineage>
        <taxon>Bacteria</taxon>
        <taxon>Bacillati</taxon>
        <taxon>Bacillota</taxon>
        <taxon>Clostridia</taxon>
        <taxon>Eubacteriales</taxon>
        <taxon>Eubacteriaceae</taxon>
        <taxon>Gallibacter</taxon>
    </lineage>
</organism>
<dbReference type="InterPro" id="IPR038078">
    <property type="entry name" value="PhoU-like_sf"/>
</dbReference>
<dbReference type="Pfam" id="PF02690">
    <property type="entry name" value="Na_Pi_cotrans"/>
    <property type="match status" value="1"/>
</dbReference>
<feature type="transmembrane region" description="Helical" evidence="6">
    <location>
        <begin position="169"/>
        <end position="191"/>
    </location>
</feature>
<evidence type="ECO:0000256" key="2">
    <source>
        <dbReference type="ARBA" id="ARBA00022475"/>
    </source>
</evidence>
<proteinExistence type="predicted"/>
<dbReference type="Proteomes" id="UP001516588">
    <property type="component" value="Unassembled WGS sequence"/>
</dbReference>
<reference evidence="8 9" key="1">
    <citation type="submission" date="2020-10" db="EMBL/GenBank/DDBJ databases">
        <title>ChiBAC.</title>
        <authorList>
            <person name="Zenner C."/>
            <person name="Hitch T.C.A."/>
            <person name="Clavel T."/>
        </authorList>
    </citation>
    <scope>NUCLEOTIDE SEQUENCE [LARGE SCALE GENOMIC DNA]</scope>
    <source>
        <strain evidence="8 9">DSM 108706</strain>
    </source>
</reference>
<evidence type="ECO:0000256" key="4">
    <source>
        <dbReference type="ARBA" id="ARBA00022989"/>
    </source>
</evidence>
<dbReference type="Pfam" id="PF01895">
    <property type="entry name" value="PhoU"/>
    <property type="match status" value="2"/>
</dbReference>
<dbReference type="InterPro" id="IPR026022">
    <property type="entry name" value="PhoU_dom"/>
</dbReference>
<comment type="subcellular location">
    <subcellularLocation>
        <location evidence="1">Cell membrane</location>
        <topology evidence="1">Multi-pass membrane protein</topology>
    </subcellularLocation>
</comment>
<feature type="transmembrane region" description="Helical" evidence="6">
    <location>
        <begin position="287"/>
        <end position="306"/>
    </location>
</feature>
<evidence type="ECO:0000256" key="1">
    <source>
        <dbReference type="ARBA" id="ARBA00004651"/>
    </source>
</evidence>
<name>A0ABR9QXN8_9FIRM</name>
<accession>A0ABR9QXN8</accession>
<evidence type="ECO:0000256" key="5">
    <source>
        <dbReference type="ARBA" id="ARBA00023136"/>
    </source>
</evidence>
<gene>
    <name evidence="8" type="ORF">INF20_04930</name>
</gene>
<evidence type="ECO:0000313" key="9">
    <source>
        <dbReference type="Proteomes" id="UP001516588"/>
    </source>
</evidence>
<keyword evidence="2" id="KW-1003">Cell membrane</keyword>
<feature type="transmembrane region" description="Helical" evidence="6">
    <location>
        <begin position="197"/>
        <end position="225"/>
    </location>
</feature>
<dbReference type="RefSeq" id="WP_226385275.1">
    <property type="nucleotide sequence ID" value="NZ_JADCKA010000007.1"/>
</dbReference>
<keyword evidence="9" id="KW-1185">Reference proteome</keyword>
<feature type="transmembrane region" description="Helical" evidence="6">
    <location>
        <begin position="109"/>
        <end position="127"/>
    </location>
</feature>
<keyword evidence="3 6" id="KW-0812">Transmembrane</keyword>
<evidence type="ECO:0000313" key="8">
    <source>
        <dbReference type="EMBL" id="MBE5035626.1"/>
    </source>
</evidence>
<evidence type="ECO:0000256" key="3">
    <source>
        <dbReference type="ARBA" id="ARBA00022692"/>
    </source>
</evidence>
<protein>
    <submittedName>
        <fullName evidence="8">Na/Pi cotransporter family protein</fullName>
    </submittedName>
</protein>
<feature type="transmembrane region" description="Helical" evidence="6">
    <location>
        <begin position="75"/>
        <end position="97"/>
    </location>
</feature>
<dbReference type="Gene3D" id="1.20.58.220">
    <property type="entry name" value="Phosphate transport system protein phou homolog 2, domain 2"/>
    <property type="match status" value="1"/>
</dbReference>
<feature type="transmembrane region" description="Helical" evidence="6">
    <location>
        <begin position="38"/>
        <end position="63"/>
    </location>
</feature>
<comment type="caution">
    <text evidence="8">The sequence shown here is derived from an EMBL/GenBank/DDBJ whole genome shotgun (WGS) entry which is preliminary data.</text>
</comment>
<evidence type="ECO:0000256" key="6">
    <source>
        <dbReference type="SAM" id="Phobius"/>
    </source>
</evidence>
<dbReference type="NCBIfam" id="NF037997">
    <property type="entry name" value="Na_Pi_symport"/>
    <property type="match status" value="1"/>
</dbReference>
<feature type="transmembrane region" description="Helical" evidence="6">
    <location>
        <begin position="246"/>
        <end position="267"/>
    </location>
</feature>
<dbReference type="InterPro" id="IPR003841">
    <property type="entry name" value="Na/Pi_transpt"/>
</dbReference>
<keyword evidence="5 6" id="KW-0472">Membrane</keyword>
<dbReference type="PANTHER" id="PTHR10010">
    <property type="entry name" value="SOLUTE CARRIER FAMILY 34 SODIUM PHOSPHATE , MEMBER 2-RELATED"/>
    <property type="match status" value="1"/>
</dbReference>
<feature type="transmembrane region" description="Helical" evidence="6">
    <location>
        <begin position="6"/>
        <end position="26"/>
    </location>
</feature>
<sequence length="555" mass="60947">MNPQAIVLSASIFGGLAVFIFGMHLMSDGLQKTVGDRMRGILSMLASHPIKGIIAGIVAAVIFQSSSATILMTLSFANAGLIGLRQAISVIIGANLGATVTSQITAFDLDSYAWIFVFIGFVLLFFMKSKEWAKDAGQIIFGFGIFFVGIATMDAAFIQLADTKSFTDIVSWMSGMPVAAVLFGLLLALLLNSSAAVIALIQCVTVMSLEGVIPVILGANVGVAIRTFLSAGRTSVNGKRAATAHVVFNITAFVIAIWFIPQIAYIVEAISPQGLQGDVIARQAANVNLIFNLFGAVIFLLLSGVLSKILKKCFKDDVTDSKLHNDEYSGYLDVNIINQPEVAMHMVIRELLRIGRLARDMFIKCKRAFISADIKTAEQVIDEDRTINVLRDRLVRYLSEILASENTNDYQKNAIAEFYHMAADVEHIGDYCKNIATLAIEKEKNEYRLSDKAYTEIYECFDLVKKMMDDTFDAIDEGSSKIADSVIHQEDKIDIVEADFRSRHINRLESGECDTASTVVYVDVMHNLERIGDSCSNIAEAINRGFIFKRENEGQ</sequence>
<evidence type="ECO:0000259" key="7">
    <source>
        <dbReference type="Pfam" id="PF01895"/>
    </source>
</evidence>
<keyword evidence="4 6" id="KW-1133">Transmembrane helix</keyword>
<feature type="domain" description="PhoU" evidence="7">
    <location>
        <begin position="351"/>
        <end position="438"/>
    </location>
</feature>
<feature type="domain" description="PhoU" evidence="7">
    <location>
        <begin position="459"/>
        <end position="542"/>
    </location>
</feature>
<feature type="transmembrane region" description="Helical" evidence="6">
    <location>
        <begin position="139"/>
        <end position="157"/>
    </location>
</feature>
<dbReference type="EMBL" id="JADCKA010000007">
    <property type="protein sequence ID" value="MBE5035626.1"/>
    <property type="molecule type" value="Genomic_DNA"/>
</dbReference>
<dbReference type="PANTHER" id="PTHR10010:SF46">
    <property type="entry name" value="SODIUM-DEPENDENT PHOSPHATE TRANSPORT PROTEIN 2B"/>
    <property type="match status" value="1"/>
</dbReference>
<dbReference type="SUPFAM" id="SSF109755">
    <property type="entry name" value="PhoU-like"/>
    <property type="match status" value="1"/>
</dbReference>